<dbReference type="EMBL" id="BBQY01000014">
    <property type="protein sequence ID" value="GBH31084.1"/>
    <property type="molecule type" value="Genomic_DNA"/>
</dbReference>
<feature type="transmembrane region" description="Helical" evidence="5">
    <location>
        <begin position="70"/>
        <end position="95"/>
    </location>
</feature>
<evidence type="ECO:0000256" key="2">
    <source>
        <dbReference type="ARBA" id="ARBA00022692"/>
    </source>
</evidence>
<organism evidence="7 8">
    <name type="scientific">Sphingobium xenophagum</name>
    <dbReference type="NCBI Taxonomy" id="121428"/>
    <lineage>
        <taxon>Bacteria</taxon>
        <taxon>Pseudomonadati</taxon>
        <taxon>Pseudomonadota</taxon>
        <taxon>Alphaproteobacteria</taxon>
        <taxon>Sphingomonadales</taxon>
        <taxon>Sphingomonadaceae</taxon>
        <taxon>Sphingobium</taxon>
    </lineage>
</organism>
<dbReference type="Pfam" id="PF01740">
    <property type="entry name" value="STAS"/>
    <property type="match status" value="1"/>
</dbReference>
<evidence type="ECO:0000256" key="3">
    <source>
        <dbReference type="ARBA" id="ARBA00022989"/>
    </source>
</evidence>
<feature type="transmembrane region" description="Helical" evidence="5">
    <location>
        <begin position="143"/>
        <end position="161"/>
    </location>
</feature>
<dbReference type="InterPro" id="IPR036513">
    <property type="entry name" value="STAS_dom_sf"/>
</dbReference>
<feature type="transmembrane region" description="Helical" evidence="5">
    <location>
        <begin position="170"/>
        <end position="192"/>
    </location>
</feature>
<proteinExistence type="predicted"/>
<reference evidence="7 8" key="1">
    <citation type="submission" date="2014-12" db="EMBL/GenBank/DDBJ databases">
        <title>Whole genome sequencing of Sphingobium xenophagum OW59.</title>
        <authorList>
            <person name="Ohta Y."/>
            <person name="Nishi S."/>
            <person name="Hatada Y."/>
        </authorList>
    </citation>
    <scope>NUCLEOTIDE SEQUENCE [LARGE SCALE GENOMIC DNA]</scope>
    <source>
        <strain evidence="7 8">OW59</strain>
    </source>
</reference>
<sequence length="517" mass="52637">MLPEGVAYSAIAGLSPIAGLTAAIAGGLVYFLIGRSRFAIVSPTSSAAAILAASLASLHPAAGSVESTAAALTVTVGLIFLALAVAQLGSFAGFISRPVLRGFAFGLAVSIIVGQLPHIVGVALPRETVWQTLAELLGHSDEFHWASVLYGVSALAALLFLRRFPAIPGALIVLCSGIASSVLLNLGGLGIATTPPVAFSLHSMAGGIGATAGLSDIARLAAPIALILFAESWGTIRNLALRHGQKVSPDREIAALGLANLAAGLVQGMPVGAGFSAGSANEGAGAKSRMSAAVACCAILAVVALAPGLIARIPSPVLSAVVVAALVHALSLAPLRHLLELRRDFWISITAALGVLLFGVLNGMLLAVVLSVFALLRRLAKPRISQLGQSSPGSHDYVDMAEHTKALAIPGVAIFRPNAPLFFGNAEAVLDEIGRAANRTDAHCVILSLEESDDLDSTAIDALGEFAQSLESEGRSLLLARLHDRARTGLELALSPLAPVGTFSVADAVAQAQTISG</sequence>
<feature type="transmembrane region" description="Helical" evidence="5">
    <location>
        <begin position="102"/>
        <end position="123"/>
    </location>
</feature>
<evidence type="ECO:0000313" key="7">
    <source>
        <dbReference type="EMBL" id="GBH31084.1"/>
    </source>
</evidence>
<feature type="transmembrane region" description="Helical" evidence="5">
    <location>
        <begin position="290"/>
        <end position="310"/>
    </location>
</feature>
<keyword evidence="4 5" id="KW-0472">Membrane</keyword>
<dbReference type="InterPro" id="IPR002645">
    <property type="entry name" value="STAS_dom"/>
</dbReference>
<gene>
    <name evidence="7" type="ORF">MBESOW_P2345</name>
</gene>
<dbReference type="InterPro" id="IPR001902">
    <property type="entry name" value="SLC26A/SulP_fam"/>
</dbReference>
<protein>
    <recommendedName>
        <fullName evidence="6">STAS domain-containing protein</fullName>
    </recommendedName>
</protein>
<evidence type="ECO:0000256" key="1">
    <source>
        <dbReference type="ARBA" id="ARBA00004141"/>
    </source>
</evidence>
<evidence type="ECO:0000313" key="8">
    <source>
        <dbReference type="Proteomes" id="UP000290975"/>
    </source>
</evidence>
<keyword evidence="3 5" id="KW-1133">Transmembrane helix</keyword>
<dbReference type="PROSITE" id="PS50801">
    <property type="entry name" value="STAS"/>
    <property type="match status" value="1"/>
</dbReference>
<dbReference type="SUPFAM" id="SSF52091">
    <property type="entry name" value="SpoIIaa-like"/>
    <property type="match status" value="1"/>
</dbReference>
<feature type="transmembrane region" description="Helical" evidence="5">
    <location>
        <begin position="345"/>
        <end position="376"/>
    </location>
</feature>
<evidence type="ECO:0000256" key="5">
    <source>
        <dbReference type="SAM" id="Phobius"/>
    </source>
</evidence>
<comment type="subcellular location">
    <subcellularLocation>
        <location evidence="1">Membrane</location>
        <topology evidence="1">Multi-pass membrane protein</topology>
    </subcellularLocation>
</comment>
<keyword evidence="8" id="KW-1185">Reference proteome</keyword>
<feature type="transmembrane region" description="Helical" evidence="5">
    <location>
        <begin position="6"/>
        <end position="31"/>
    </location>
</feature>
<dbReference type="GO" id="GO:0055085">
    <property type="term" value="P:transmembrane transport"/>
    <property type="evidence" value="ECO:0007669"/>
    <property type="project" value="InterPro"/>
</dbReference>
<feature type="domain" description="STAS" evidence="6">
    <location>
        <begin position="402"/>
        <end position="516"/>
    </location>
</feature>
<dbReference type="PANTHER" id="PTHR11814">
    <property type="entry name" value="SULFATE TRANSPORTER"/>
    <property type="match status" value="1"/>
</dbReference>
<dbReference type="CDD" id="cd07042">
    <property type="entry name" value="STAS_SulP_like_sulfate_transporter"/>
    <property type="match status" value="1"/>
</dbReference>
<dbReference type="Gene3D" id="3.30.750.24">
    <property type="entry name" value="STAS domain"/>
    <property type="match status" value="1"/>
</dbReference>
<dbReference type="AlphaFoldDB" id="A0A401J3D3"/>
<dbReference type="Proteomes" id="UP000290975">
    <property type="component" value="Unassembled WGS sequence"/>
</dbReference>
<accession>A0A401J3D3</accession>
<evidence type="ECO:0000259" key="6">
    <source>
        <dbReference type="PROSITE" id="PS50801"/>
    </source>
</evidence>
<dbReference type="InterPro" id="IPR011547">
    <property type="entry name" value="SLC26A/SulP_dom"/>
</dbReference>
<name>A0A401J3D3_SPHXE</name>
<feature type="transmembrane region" description="Helical" evidence="5">
    <location>
        <begin position="38"/>
        <end position="58"/>
    </location>
</feature>
<evidence type="ECO:0000256" key="4">
    <source>
        <dbReference type="ARBA" id="ARBA00023136"/>
    </source>
</evidence>
<dbReference type="GO" id="GO:0016020">
    <property type="term" value="C:membrane"/>
    <property type="evidence" value="ECO:0007669"/>
    <property type="project" value="UniProtKB-SubCell"/>
</dbReference>
<dbReference type="Pfam" id="PF00916">
    <property type="entry name" value="Sulfate_transp"/>
    <property type="match status" value="1"/>
</dbReference>
<feature type="transmembrane region" description="Helical" evidence="5">
    <location>
        <begin position="317"/>
        <end position="339"/>
    </location>
</feature>
<keyword evidence="2 5" id="KW-0812">Transmembrane</keyword>
<comment type="caution">
    <text evidence="7">The sequence shown here is derived from an EMBL/GenBank/DDBJ whole genome shotgun (WGS) entry which is preliminary data.</text>
</comment>